<dbReference type="Gene3D" id="3.40.50.2300">
    <property type="match status" value="1"/>
</dbReference>
<dbReference type="InterPro" id="IPR011006">
    <property type="entry name" value="CheY-like_superfamily"/>
</dbReference>
<gene>
    <name evidence="13" type="ORF">Cni_G17344</name>
</gene>
<dbReference type="GO" id="GO:0000160">
    <property type="term" value="P:phosphorelay signal transduction system"/>
    <property type="evidence" value="ECO:0007669"/>
    <property type="project" value="UniProtKB-KW"/>
</dbReference>
<proteinExistence type="predicted"/>
<sequence>MQEAELGSVFMAEFSAEPWKHGFPIGMRVLAVDEDTASLELLRTQLGECGYRVTVAQQAITALELLRENKGNYDLVISEIVMSDMDGFKFLETINLEMDLPVVIISANDETNCVMKCLLLGAVDYLVKPVRLEDLKIVWKHVIKKASVKKNGTSKHGKSSIEENVYNDQYLRTSSISIGQTKKKEDYAQEKSDGELPKQKKRRVSWSKDLHTRFIDAVNQLGIERAVPKRILELMNVEGLTRANVASHLQKHKRSLQMNGTGSNQNCYGVSHFHGLSMASPTSTAILSFNQGVHGLNSEDSDRSVVTSPSLELASSSQTYPSTDYVGYPLSSSGLETSYPSGFNNSFQNTSTSDGNTGLISYAQFQGPSNQSSFGALVENHNSGVSGSVQLYPTSPDMVANVSSDMLGMQRCDGVEFGETLHSEFQRNQTEDSSLETLFPFDVPADDLDSILSQVCHKS</sequence>
<keyword evidence="4" id="KW-0805">Transcription regulation</keyword>
<comment type="caution">
    <text evidence="9">Lacks conserved residue(s) required for the propagation of feature annotation.</text>
</comment>
<evidence type="ECO:0000256" key="8">
    <source>
        <dbReference type="ARBA" id="ARBA00023242"/>
    </source>
</evidence>
<evidence type="ECO:0000259" key="12">
    <source>
        <dbReference type="PROSITE" id="PS51294"/>
    </source>
</evidence>
<evidence type="ECO:0000313" key="14">
    <source>
        <dbReference type="Proteomes" id="UP001327560"/>
    </source>
</evidence>
<dbReference type="NCBIfam" id="TIGR01557">
    <property type="entry name" value="myb_SHAQKYF"/>
    <property type="match status" value="1"/>
</dbReference>
<comment type="subcellular location">
    <subcellularLocation>
        <location evidence="1">Nucleus</location>
    </subcellularLocation>
</comment>
<keyword evidence="6" id="KW-0010">Activator</keyword>
<name>A0AAQ3KMI2_9LILI</name>
<evidence type="ECO:0000256" key="9">
    <source>
        <dbReference type="PROSITE-ProRule" id="PRU00169"/>
    </source>
</evidence>
<dbReference type="Pfam" id="PF00072">
    <property type="entry name" value="Response_reg"/>
    <property type="match status" value="1"/>
</dbReference>
<dbReference type="InterPro" id="IPR006447">
    <property type="entry name" value="Myb_dom_plants"/>
</dbReference>
<dbReference type="PROSITE" id="PS51294">
    <property type="entry name" value="HTH_MYB"/>
    <property type="match status" value="1"/>
</dbReference>
<evidence type="ECO:0000256" key="10">
    <source>
        <dbReference type="SAM" id="MobiDB-lite"/>
    </source>
</evidence>
<dbReference type="FunFam" id="1.10.10.60:FF:000007">
    <property type="entry name" value="Two-component response regulator"/>
    <property type="match status" value="1"/>
</dbReference>
<dbReference type="EMBL" id="CP136894">
    <property type="protein sequence ID" value="WOL08591.1"/>
    <property type="molecule type" value="Genomic_DNA"/>
</dbReference>
<keyword evidence="5" id="KW-0238">DNA-binding</keyword>
<dbReference type="SUPFAM" id="SSF46689">
    <property type="entry name" value="Homeodomain-like"/>
    <property type="match status" value="1"/>
</dbReference>
<accession>A0AAQ3KMI2</accession>
<keyword evidence="7" id="KW-0804">Transcription</keyword>
<dbReference type="InterPro" id="IPR045279">
    <property type="entry name" value="ARR-like"/>
</dbReference>
<dbReference type="PROSITE" id="PS50110">
    <property type="entry name" value="RESPONSE_REGULATORY"/>
    <property type="match status" value="1"/>
</dbReference>
<protein>
    <submittedName>
        <fullName evidence="13">Two-component response regulator ARR10-like isoform X2</fullName>
    </submittedName>
</protein>
<dbReference type="GO" id="GO:0003677">
    <property type="term" value="F:DNA binding"/>
    <property type="evidence" value="ECO:0007669"/>
    <property type="project" value="UniProtKB-KW"/>
</dbReference>
<dbReference type="PANTHER" id="PTHR43874:SF19">
    <property type="entry name" value="RESPONSE REGULATOR 23-RELATED"/>
    <property type="match status" value="1"/>
</dbReference>
<dbReference type="PANTHER" id="PTHR43874">
    <property type="entry name" value="TWO-COMPONENT RESPONSE REGULATOR"/>
    <property type="match status" value="1"/>
</dbReference>
<dbReference type="Gene3D" id="1.10.10.60">
    <property type="entry name" value="Homeodomain-like"/>
    <property type="match status" value="1"/>
</dbReference>
<dbReference type="Proteomes" id="UP001327560">
    <property type="component" value="Chromosome 5"/>
</dbReference>
<dbReference type="GO" id="GO:0009736">
    <property type="term" value="P:cytokinin-activated signaling pathway"/>
    <property type="evidence" value="ECO:0007669"/>
    <property type="project" value="InterPro"/>
</dbReference>
<reference evidence="13 14" key="1">
    <citation type="submission" date="2023-10" db="EMBL/GenBank/DDBJ databases">
        <title>Chromosome-scale genome assembly provides insights into flower coloration mechanisms of Canna indica.</title>
        <authorList>
            <person name="Li C."/>
        </authorList>
    </citation>
    <scope>NUCLEOTIDE SEQUENCE [LARGE SCALE GENOMIC DNA]</scope>
    <source>
        <tissue evidence="13">Flower</tissue>
    </source>
</reference>
<evidence type="ECO:0000256" key="5">
    <source>
        <dbReference type="ARBA" id="ARBA00023125"/>
    </source>
</evidence>
<evidence type="ECO:0000256" key="2">
    <source>
        <dbReference type="ARBA" id="ARBA00022553"/>
    </source>
</evidence>
<keyword evidence="2" id="KW-0597">Phosphoprotein</keyword>
<dbReference type="AlphaFoldDB" id="A0AAQ3KMI2"/>
<evidence type="ECO:0000256" key="4">
    <source>
        <dbReference type="ARBA" id="ARBA00023015"/>
    </source>
</evidence>
<feature type="region of interest" description="Disordered" evidence="10">
    <location>
        <begin position="182"/>
        <end position="204"/>
    </location>
</feature>
<dbReference type="InterPro" id="IPR009057">
    <property type="entry name" value="Homeodomain-like_sf"/>
</dbReference>
<dbReference type="InterPro" id="IPR001789">
    <property type="entry name" value="Sig_transdc_resp-reg_receiver"/>
</dbReference>
<dbReference type="CDD" id="cd17584">
    <property type="entry name" value="REC_typeB_ARR-like"/>
    <property type="match status" value="1"/>
</dbReference>
<keyword evidence="14" id="KW-1185">Reference proteome</keyword>
<dbReference type="GO" id="GO:0005634">
    <property type="term" value="C:nucleus"/>
    <property type="evidence" value="ECO:0007669"/>
    <property type="project" value="UniProtKB-SubCell"/>
</dbReference>
<dbReference type="InterPro" id="IPR001005">
    <property type="entry name" value="SANT/Myb"/>
</dbReference>
<dbReference type="InterPro" id="IPR017930">
    <property type="entry name" value="Myb_dom"/>
</dbReference>
<organism evidence="13 14">
    <name type="scientific">Canna indica</name>
    <name type="common">Indian-shot</name>
    <dbReference type="NCBI Taxonomy" id="4628"/>
    <lineage>
        <taxon>Eukaryota</taxon>
        <taxon>Viridiplantae</taxon>
        <taxon>Streptophyta</taxon>
        <taxon>Embryophyta</taxon>
        <taxon>Tracheophyta</taxon>
        <taxon>Spermatophyta</taxon>
        <taxon>Magnoliopsida</taxon>
        <taxon>Liliopsida</taxon>
        <taxon>Zingiberales</taxon>
        <taxon>Cannaceae</taxon>
        <taxon>Canna</taxon>
    </lineage>
</organism>
<evidence type="ECO:0000313" key="13">
    <source>
        <dbReference type="EMBL" id="WOL08591.1"/>
    </source>
</evidence>
<feature type="domain" description="Response regulatory" evidence="11">
    <location>
        <begin position="28"/>
        <end position="143"/>
    </location>
</feature>
<evidence type="ECO:0000256" key="3">
    <source>
        <dbReference type="ARBA" id="ARBA00023012"/>
    </source>
</evidence>
<evidence type="ECO:0000256" key="1">
    <source>
        <dbReference type="ARBA" id="ARBA00004123"/>
    </source>
</evidence>
<evidence type="ECO:0000256" key="6">
    <source>
        <dbReference type="ARBA" id="ARBA00023159"/>
    </source>
</evidence>
<keyword evidence="8" id="KW-0539">Nucleus</keyword>
<keyword evidence="3" id="KW-0902">Two-component regulatory system</keyword>
<evidence type="ECO:0000256" key="7">
    <source>
        <dbReference type="ARBA" id="ARBA00023163"/>
    </source>
</evidence>
<feature type="domain" description="HTH myb-type" evidence="12">
    <location>
        <begin position="198"/>
        <end position="257"/>
    </location>
</feature>
<feature type="compositionally biased region" description="Basic and acidic residues" evidence="10">
    <location>
        <begin position="182"/>
        <end position="198"/>
    </location>
</feature>
<evidence type="ECO:0000259" key="11">
    <source>
        <dbReference type="PROSITE" id="PS50110"/>
    </source>
</evidence>
<dbReference type="SUPFAM" id="SSF52172">
    <property type="entry name" value="CheY-like"/>
    <property type="match status" value="1"/>
</dbReference>
<dbReference type="Pfam" id="PF00249">
    <property type="entry name" value="Myb_DNA-binding"/>
    <property type="match status" value="1"/>
</dbReference>
<dbReference type="SMART" id="SM00448">
    <property type="entry name" value="REC"/>
    <property type="match status" value="1"/>
</dbReference>